<dbReference type="GO" id="GO:0005762">
    <property type="term" value="C:mitochondrial large ribosomal subunit"/>
    <property type="evidence" value="ECO:0007669"/>
    <property type="project" value="TreeGrafter"/>
</dbReference>
<dbReference type="EMBL" id="MU006027">
    <property type="protein sequence ID" value="KAF2857817.1"/>
    <property type="molecule type" value="Genomic_DNA"/>
</dbReference>
<feature type="compositionally biased region" description="Basic residues" evidence="1">
    <location>
        <begin position="155"/>
        <end position="177"/>
    </location>
</feature>
<protein>
    <submittedName>
        <fullName evidence="3">Peptidyl-tRNA hydrolase domain protein</fullName>
    </submittedName>
</protein>
<dbReference type="Proteomes" id="UP000799421">
    <property type="component" value="Unassembled WGS sequence"/>
</dbReference>
<keyword evidence="4" id="KW-1185">Reference proteome</keyword>
<dbReference type="OrthoDB" id="270639at2759"/>
<feature type="region of interest" description="Disordered" evidence="1">
    <location>
        <begin position="152"/>
        <end position="177"/>
    </location>
</feature>
<dbReference type="PANTHER" id="PTHR11075">
    <property type="entry name" value="PEPTIDE CHAIN RELEASE FACTOR"/>
    <property type="match status" value="1"/>
</dbReference>
<proteinExistence type="predicted"/>
<keyword evidence="3" id="KW-0378">Hydrolase</keyword>
<dbReference type="GO" id="GO:0016150">
    <property type="term" value="F:translation release factor activity, codon nonspecific"/>
    <property type="evidence" value="ECO:0007669"/>
    <property type="project" value="TreeGrafter"/>
</dbReference>
<dbReference type="Pfam" id="PF00472">
    <property type="entry name" value="RF-1"/>
    <property type="match status" value="1"/>
</dbReference>
<feature type="domain" description="Prokaryotic-type class I peptide chain release factors" evidence="2">
    <location>
        <begin position="45"/>
        <end position="169"/>
    </location>
</feature>
<evidence type="ECO:0000259" key="2">
    <source>
        <dbReference type="Pfam" id="PF00472"/>
    </source>
</evidence>
<dbReference type="GO" id="GO:0004045">
    <property type="term" value="F:peptidyl-tRNA hydrolase activity"/>
    <property type="evidence" value="ECO:0007669"/>
    <property type="project" value="TreeGrafter"/>
</dbReference>
<dbReference type="InterPro" id="IPR000352">
    <property type="entry name" value="Pep_chain_release_fac_I"/>
</dbReference>
<evidence type="ECO:0000313" key="3">
    <source>
        <dbReference type="EMBL" id="KAF2857817.1"/>
    </source>
</evidence>
<dbReference type="GO" id="GO:0070126">
    <property type="term" value="P:mitochondrial translational termination"/>
    <property type="evidence" value="ECO:0007669"/>
    <property type="project" value="TreeGrafter"/>
</dbReference>
<reference evidence="3" key="1">
    <citation type="journal article" date="2020" name="Stud. Mycol.">
        <title>101 Dothideomycetes genomes: a test case for predicting lifestyles and emergence of pathogens.</title>
        <authorList>
            <person name="Haridas S."/>
            <person name="Albert R."/>
            <person name="Binder M."/>
            <person name="Bloem J."/>
            <person name="Labutti K."/>
            <person name="Salamov A."/>
            <person name="Andreopoulos B."/>
            <person name="Baker S."/>
            <person name="Barry K."/>
            <person name="Bills G."/>
            <person name="Bluhm B."/>
            <person name="Cannon C."/>
            <person name="Castanera R."/>
            <person name="Culley D."/>
            <person name="Daum C."/>
            <person name="Ezra D."/>
            <person name="Gonzalez J."/>
            <person name="Henrissat B."/>
            <person name="Kuo A."/>
            <person name="Liang C."/>
            <person name="Lipzen A."/>
            <person name="Lutzoni F."/>
            <person name="Magnuson J."/>
            <person name="Mondo S."/>
            <person name="Nolan M."/>
            <person name="Ohm R."/>
            <person name="Pangilinan J."/>
            <person name="Park H.-J."/>
            <person name="Ramirez L."/>
            <person name="Alfaro M."/>
            <person name="Sun H."/>
            <person name="Tritt A."/>
            <person name="Yoshinaga Y."/>
            <person name="Zwiers L.-H."/>
            <person name="Turgeon B."/>
            <person name="Goodwin S."/>
            <person name="Spatafora J."/>
            <person name="Crous P."/>
            <person name="Grigoriev I."/>
        </authorList>
    </citation>
    <scope>NUCLEOTIDE SEQUENCE</scope>
    <source>
        <strain evidence="3">CBS 480.64</strain>
    </source>
</reference>
<accession>A0A6A7BSC2</accession>
<dbReference type="PANTHER" id="PTHR11075:SF54">
    <property type="entry name" value="LARGE RIBOSOMAL SUBUNIT PROTEIN ML62"/>
    <property type="match status" value="1"/>
</dbReference>
<evidence type="ECO:0000256" key="1">
    <source>
        <dbReference type="SAM" id="MobiDB-lite"/>
    </source>
</evidence>
<organism evidence="3 4">
    <name type="scientific">Piedraia hortae CBS 480.64</name>
    <dbReference type="NCBI Taxonomy" id="1314780"/>
    <lineage>
        <taxon>Eukaryota</taxon>
        <taxon>Fungi</taxon>
        <taxon>Dikarya</taxon>
        <taxon>Ascomycota</taxon>
        <taxon>Pezizomycotina</taxon>
        <taxon>Dothideomycetes</taxon>
        <taxon>Dothideomycetidae</taxon>
        <taxon>Capnodiales</taxon>
        <taxon>Piedraiaceae</taxon>
        <taxon>Piedraia</taxon>
    </lineage>
</organism>
<dbReference type="InterPro" id="IPR052104">
    <property type="entry name" value="Mito_Release_Factor_mL62"/>
</dbReference>
<dbReference type="AlphaFoldDB" id="A0A6A7BSC2"/>
<dbReference type="Gene3D" id="3.30.160.20">
    <property type="match status" value="1"/>
</dbReference>
<evidence type="ECO:0000313" key="4">
    <source>
        <dbReference type="Proteomes" id="UP000799421"/>
    </source>
</evidence>
<sequence length="177" mass="20260">MKAPLSICRPYSTCPKVRATDEDLCAARHWFSAFNKDTIPRRIGNLSFARSSGPGGQNVNKVSSKATLRIPLYTLFAHVPPLLHPLIKSSRYYAQRSNEIIVQADESRKQSENIEICFEKLHNMLLQSGREAIPRKTSPEKAKRVEVLQKIEVSRRKKSKQHHSMKKASRKTCRFDD</sequence>
<dbReference type="SUPFAM" id="SSF110916">
    <property type="entry name" value="Peptidyl-tRNA hydrolase domain-like"/>
    <property type="match status" value="1"/>
</dbReference>
<name>A0A6A7BSC2_9PEZI</name>
<gene>
    <name evidence="3" type="ORF">K470DRAFT_252605</name>
</gene>